<accession>A0A5E4MZ43</accession>
<sequence>MKMKIFNQIQKHDDAKKMIEQKFKQMCTLDNNLSDVGGLLVKSQEYLKILDSKLEKNEKNIINKRQQIEDEHNKIKNLKIDLDIKQTSILDNQNLIKEKQSQLKDIELQCEKESKEFEKMKLQRHKNQIKMELMQSVMKHHEKETKEKIQFYHNNIIRPLELKQVLSQQTTVFK</sequence>
<gene>
    <name evidence="2" type="ORF">CINCED_3A017604</name>
</gene>
<protein>
    <submittedName>
        <fullName evidence="2">Uncharacterized protein</fullName>
    </submittedName>
</protein>
<dbReference type="Proteomes" id="UP000325440">
    <property type="component" value="Unassembled WGS sequence"/>
</dbReference>
<evidence type="ECO:0000256" key="1">
    <source>
        <dbReference type="SAM" id="Coils"/>
    </source>
</evidence>
<evidence type="ECO:0000313" key="2">
    <source>
        <dbReference type="EMBL" id="VVC37634.1"/>
    </source>
</evidence>
<dbReference type="OrthoDB" id="6599902at2759"/>
<dbReference type="AlphaFoldDB" id="A0A5E4MZ43"/>
<keyword evidence="1" id="KW-0175">Coiled coil</keyword>
<feature type="coiled-coil region" evidence="1">
    <location>
        <begin position="47"/>
        <end position="123"/>
    </location>
</feature>
<proteinExistence type="predicted"/>
<keyword evidence="3" id="KW-1185">Reference proteome</keyword>
<reference evidence="2 3" key="1">
    <citation type="submission" date="2019-08" db="EMBL/GenBank/DDBJ databases">
        <authorList>
            <person name="Alioto T."/>
            <person name="Alioto T."/>
            <person name="Gomez Garrido J."/>
        </authorList>
    </citation>
    <scope>NUCLEOTIDE SEQUENCE [LARGE SCALE GENOMIC DNA]</scope>
</reference>
<evidence type="ECO:0000313" key="3">
    <source>
        <dbReference type="Proteomes" id="UP000325440"/>
    </source>
</evidence>
<dbReference type="EMBL" id="CABPRJ010001451">
    <property type="protein sequence ID" value="VVC37634.1"/>
    <property type="molecule type" value="Genomic_DNA"/>
</dbReference>
<organism evidence="2 3">
    <name type="scientific">Cinara cedri</name>
    <dbReference type="NCBI Taxonomy" id="506608"/>
    <lineage>
        <taxon>Eukaryota</taxon>
        <taxon>Metazoa</taxon>
        <taxon>Ecdysozoa</taxon>
        <taxon>Arthropoda</taxon>
        <taxon>Hexapoda</taxon>
        <taxon>Insecta</taxon>
        <taxon>Pterygota</taxon>
        <taxon>Neoptera</taxon>
        <taxon>Paraneoptera</taxon>
        <taxon>Hemiptera</taxon>
        <taxon>Sternorrhyncha</taxon>
        <taxon>Aphidomorpha</taxon>
        <taxon>Aphidoidea</taxon>
        <taxon>Aphididae</taxon>
        <taxon>Lachninae</taxon>
        <taxon>Cinara</taxon>
    </lineage>
</organism>
<name>A0A5E4MZ43_9HEMI</name>